<dbReference type="InterPro" id="IPR036116">
    <property type="entry name" value="FN3_sf"/>
</dbReference>
<dbReference type="AlphaFoldDB" id="A0AAV4ML67"/>
<organism evidence="2 3">
    <name type="scientific">Caerostris extrusa</name>
    <name type="common">Bark spider</name>
    <name type="synonym">Caerostris bankana</name>
    <dbReference type="NCBI Taxonomy" id="172846"/>
    <lineage>
        <taxon>Eukaryota</taxon>
        <taxon>Metazoa</taxon>
        <taxon>Ecdysozoa</taxon>
        <taxon>Arthropoda</taxon>
        <taxon>Chelicerata</taxon>
        <taxon>Arachnida</taxon>
        <taxon>Araneae</taxon>
        <taxon>Araneomorphae</taxon>
        <taxon>Entelegynae</taxon>
        <taxon>Araneoidea</taxon>
        <taxon>Araneidae</taxon>
        <taxon>Caerostris</taxon>
    </lineage>
</organism>
<dbReference type="SUPFAM" id="SSF49265">
    <property type="entry name" value="Fibronectin type III"/>
    <property type="match status" value="1"/>
</dbReference>
<proteinExistence type="predicted"/>
<evidence type="ECO:0000313" key="2">
    <source>
        <dbReference type="EMBL" id="GIX73314.1"/>
    </source>
</evidence>
<dbReference type="Proteomes" id="UP001054945">
    <property type="component" value="Unassembled WGS sequence"/>
</dbReference>
<name>A0AAV4ML67_CAEEX</name>
<reference evidence="2 3" key="1">
    <citation type="submission" date="2021-06" db="EMBL/GenBank/DDBJ databases">
        <title>Caerostris extrusa draft genome.</title>
        <authorList>
            <person name="Kono N."/>
            <person name="Arakawa K."/>
        </authorList>
    </citation>
    <scope>NUCLEOTIDE SEQUENCE [LARGE SCALE GENOMIC DNA]</scope>
</reference>
<dbReference type="PROSITE" id="PS50853">
    <property type="entry name" value="FN3"/>
    <property type="match status" value="1"/>
</dbReference>
<dbReference type="InterPro" id="IPR003961">
    <property type="entry name" value="FN3_dom"/>
</dbReference>
<evidence type="ECO:0000313" key="3">
    <source>
        <dbReference type="Proteomes" id="UP001054945"/>
    </source>
</evidence>
<gene>
    <name evidence="2" type="primary">X975_11495</name>
    <name evidence="2" type="ORF">CEXT_715661</name>
</gene>
<dbReference type="Gene3D" id="2.60.40.10">
    <property type="entry name" value="Immunoglobulins"/>
    <property type="match status" value="1"/>
</dbReference>
<dbReference type="EMBL" id="BPLR01002400">
    <property type="protein sequence ID" value="GIX73314.1"/>
    <property type="molecule type" value="Genomic_DNA"/>
</dbReference>
<dbReference type="CDD" id="cd00063">
    <property type="entry name" value="FN3"/>
    <property type="match status" value="1"/>
</dbReference>
<dbReference type="InterPro" id="IPR013783">
    <property type="entry name" value="Ig-like_fold"/>
</dbReference>
<protein>
    <submittedName>
        <fullName evidence="2">Fibronectin type-III domain-containing protein</fullName>
    </submittedName>
</protein>
<keyword evidence="3" id="KW-1185">Reference proteome</keyword>
<sequence>MDSFRSSRLHGAGFLGSLHRLPGGGRLSRNWSEAEGDCKQRNEFVDRREQDDVPAHGQNLRRFRFQGLMLQGHQRSWQAEARRESAQTPFHTSASSYSQNSLCLSDVLDPPSPVSVVSQKWNSLEVNWPREANGWLATFYNVRVCQQERTTECSDNTKLEGRWNFVAEQLSEFTAYDVTVEGILEPINVKTSAKTSVYTYPKSPVRFTISPIGKMVLETPILVAMGMKDAKVEATVSKGDEKIMEASGDVREVNLDKLIPEESYDLLVKSLDSDWKHSLSFSTQAAQSSCSSLQIPGTSDSALWSPTSLADVESAIEILQPDSDFWLQDSTQEDLSCMYLIIDGARSFQGECSQDSSTLCSWGELLTKRVVSSRCCEKSLPFVCAYRVKADLGRVSDLLPSHRQLIPSDPVVSPAQRLVGCPKIPCPVAIHGGEGRATGS</sequence>
<evidence type="ECO:0000259" key="1">
    <source>
        <dbReference type="PROSITE" id="PS50853"/>
    </source>
</evidence>
<feature type="domain" description="Fibronectin type-III" evidence="1">
    <location>
        <begin position="110"/>
        <end position="202"/>
    </location>
</feature>
<comment type="caution">
    <text evidence="2">The sequence shown here is derived from an EMBL/GenBank/DDBJ whole genome shotgun (WGS) entry which is preliminary data.</text>
</comment>
<accession>A0AAV4ML67</accession>